<dbReference type="GO" id="GO:0051301">
    <property type="term" value="P:cell division"/>
    <property type="evidence" value="ECO:0007669"/>
    <property type="project" value="UniProtKB-KW"/>
</dbReference>
<evidence type="ECO:0000256" key="5">
    <source>
        <dbReference type="ARBA" id="ARBA00023125"/>
    </source>
</evidence>
<dbReference type="SUPFAM" id="SSF89447">
    <property type="entry name" value="AbrB/MazE/MraZ-like"/>
    <property type="match status" value="1"/>
</dbReference>
<dbReference type="HAMAP" id="MF_01008">
    <property type="entry name" value="MraZ"/>
    <property type="match status" value="1"/>
</dbReference>
<keyword evidence="4 7" id="KW-0805">Transcription regulation</keyword>
<dbReference type="InterPro" id="IPR003444">
    <property type="entry name" value="MraZ"/>
</dbReference>
<keyword evidence="2 7" id="KW-0963">Cytoplasm</keyword>
<dbReference type="GO" id="GO:0009295">
    <property type="term" value="C:nucleoid"/>
    <property type="evidence" value="ECO:0007669"/>
    <property type="project" value="UniProtKB-SubCell"/>
</dbReference>
<dbReference type="AlphaFoldDB" id="A0A2K8P177"/>
<protein>
    <recommendedName>
        <fullName evidence="1 7">Transcriptional regulator MraZ</fullName>
    </recommendedName>
</protein>
<keyword evidence="9" id="KW-0132">Cell division</keyword>
<comment type="subunit">
    <text evidence="7">Forms oligomers.</text>
</comment>
<dbReference type="CDD" id="cd16320">
    <property type="entry name" value="MraZ_N"/>
    <property type="match status" value="1"/>
</dbReference>
<evidence type="ECO:0000256" key="4">
    <source>
        <dbReference type="ARBA" id="ARBA00023015"/>
    </source>
</evidence>
<dbReference type="InterPro" id="IPR007159">
    <property type="entry name" value="SpoVT-AbrB_dom"/>
</dbReference>
<evidence type="ECO:0000256" key="7">
    <source>
        <dbReference type="HAMAP-Rule" id="MF_01008"/>
    </source>
</evidence>
<evidence type="ECO:0000256" key="3">
    <source>
        <dbReference type="ARBA" id="ARBA00022737"/>
    </source>
</evidence>
<dbReference type="GO" id="GO:0003700">
    <property type="term" value="F:DNA-binding transcription factor activity"/>
    <property type="evidence" value="ECO:0007669"/>
    <property type="project" value="UniProtKB-UniRule"/>
</dbReference>
<dbReference type="GO" id="GO:0000976">
    <property type="term" value="F:transcription cis-regulatory region binding"/>
    <property type="evidence" value="ECO:0007669"/>
    <property type="project" value="TreeGrafter"/>
</dbReference>
<dbReference type="PANTHER" id="PTHR34701">
    <property type="entry name" value="TRANSCRIPTIONAL REGULATOR MRAZ"/>
    <property type="match status" value="1"/>
</dbReference>
<keyword evidence="6 7" id="KW-0804">Transcription</keyword>
<keyword evidence="5 7" id="KW-0238">DNA-binding</keyword>
<reference evidence="9 10" key="1">
    <citation type="submission" date="2017-11" db="EMBL/GenBank/DDBJ databases">
        <title>Genome sequence of Entomoplasma somnilux PYAN-1 (ATCC 49194).</title>
        <authorList>
            <person name="Lo W.-S."/>
            <person name="Gasparich G.E."/>
            <person name="Kuo C.-H."/>
        </authorList>
    </citation>
    <scope>NUCLEOTIDE SEQUENCE [LARGE SCALE GENOMIC DNA]</scope>
    <source>
        <strain evidence="9 10">PYAN-1</strain>
    </source>
</reference>
<comment type="subcellular location">
    <subcellularLocation>
        <location evidence="7">Cytoplasm</location>
        <location evidence="7">Nucleoid</location>
    </subcellularLocation>
</comment>
<feature type="domain" description="SpoVT-AbrB" evidence="8">
    <location>
        <begin position="5"/>
        <end position="47"/>
    </location>
</feature>
<dbReference type="RefSeq" id="WP_024863884.1">
    <property type="nucleotide sequence ID" value="NZ_CP024965.1"/>
</dbReference>
<dbReference type="GO" id="GO:2000143">
    <property type="term" value="P:negative regulation of DNA-templated transcription initiation"/>
    <property type="evidence" value="ECO:0007669"/>
    <property type="project" value="TreeGrafter"/>
</dbReference>
<dbReference type="PROSITE" id="PS51740">
    <property type="entry name" value="SPOVT_ABRB"/>
    <property type="match status" value="2"/>
</dbReference>
<dbReference type="InterPro" id="IPR035644">
    <property type="entry name" value="MraZ_C"/>
</dbReference>
<dbReference type="NCBIfam" id="TIGR00242">
    <property type="entry name" value="division/cell wall cluster transcriptional repressor MraZ"/>
    <property type="match status" value="1"/>
</dbReference>
<evidence type="ECO:0000313" key="9">
    <source>
        <dbReference type="EMBL" id="ATZ18653.1"/>
    </source>
</evidence>
<dbReference type="EMBL" id="CP024965">
    <property type="protein sequence ID" value="ATZ18653.1"/>
    <property type="molecule type" value="Genomic_DNA"/>
</dbReference>
<dbReference type="Proteomes" id="UP000232230">
    <property type="component" value="Chromosome"/>
</dbReference>
<evidence type="ECO:0000313" key="10">
    <source>
        <dbReference type="Proteomes" id="UP000232230"/>
    </source>
</evidence>
<organism evidence="9 10">
    <name type="scientific">Williamsoniiplasma somnilux</name>
    <dbReference type="NCBI Taxonomy" id="215578"/>
    <lineage>
        <taxon>Bacteria</taxon>
        <taxon>Bacillati</taxon>
        <taxon>Mycoplasmatota</taxon>
        <taxon>Mollicutes</taxon>
        <taxon>Entomoplasmatales</taxon>
        <taxon>Williamsoniiplasma</taxon>
    </lineage>
</organism>
<gene>
    <name evidence="7 9" type="primary">mraZ</name>
    <name evidence="9" type="ORF">ESOMN_v1c02710</name>
</gene>
<dbReference type="KEGG" id="esx:ESOMN_v1c02710"/>
<dbReference type="Pfam" id="PF02381">
    <property type="entry name" value="MraZ"/>
    <property type="match status" value="2"/>
</dbReference>
<evidence type="ECO:0000256" key="1">
    <source>
        <dbReference type="ARBA" id="ARBA00013860"/>
    </source>
</evidence>
<keyword evidence="10" id="KW-1185">Reference proteome</keyword>
<dbReference type="InterPro" id="IPR035642">
    <property type="entry name" value="MraZ_N"/>
</dbReference>
<dbReference type="InterPro" id="IPR038619">
    <property type="entry name" value="MraZ_sf"/>
</dbReference>
<accession>A0A2K8P177</accession>
<feature type="domain" description="SpoVT-AbrB" evidence="8">
    <location>
        <begin position="76"/>
        <end position="119"/>
    </location>
</feature>
<dbReference type="GO" id="GO:0005737">
    <property type="term" value="C:cytoplasm"/>
    <property type="evidence" value="ECO:0007669"/>
    <property type="project" value="UniProtKB-UniRule"/>
</dbReference>
<dbReference type="InterPro" id="IPR020603">
    <property type="entry name" value="MraZ_dom"/>
</dbReference>
<sequence length="143" mass="15858">MLLGTFENKLDDKLRLTIPSKMRGQLGNVVFVSKGFECSLEIRSADEYQKWIDSILSLATMSTKARLLQREILGNSAEAEIDSSGRIKIPSNLLTLAGIAKDVFVIGVGSRIELWDKNKYNKYLEANSSELEKVADLLSGYVG</sequence>
<dbReference type="Gene3D" id="3.40.1550.20">
    <property type="entry name" value="Transcriptional regulator MraZ domain"/>
    <property type="match status" value="1"/>
</dbReference>
<name>A0A2K8P177_9MOLU</name>
<keyword evidence="9" id="KW-0131">Cell cycle</keyword>
<dbReference type="PANTHER" id="PTHR34701:SF1">
    <property type="entry name" value="TRANSCRIPTIONAL REGULATOR MRAZ"/>
    <property type="match status" value="1"/>
</dbReference>
<evidence type="ECO:0000256" key="2">
    <source>
        <dbReference type="ARBA" id="ARBA00022490"/>
    </source>
</evidence>
<evidence type="ECO:0000256" key="6">
    <source>
        <dbReference type="ARBA" id="ARBA00023163"/>
    </source>
</evidence>
<proteinExistence type="inferred from homology"/>
<keyword evidence="3" id="KW-0677">Repeat</keyword>
<evidence type="ECO:0000259" key="8">
    <source>
        <dbReference type="PROSITE" id="PS51740"/>
    </source>
</evidence>
<dbReference type="InterPro" id="IPR037914">
    <property type="entry name" value="SpoVT-AbrB_sf"/>
</dbReference>
<comment type="similarity">
    <text evidence="7">Belongs to the MraZ family.</text>
</comment>
<dbReference type="CDD" id="cd16321">
    <property type="entry name" value="MraZ_C"/>
    <property type="match status" value="1"/>
</dbReference>